<organism evidence="4">
    <name type="scientific">Volvox carteri f. nagariensis</name>
    <dbReference type="NCBI Taxonomy" id="3068"/>
    <lineage>
        <taxon>Eukaryota</taxon>
        <taxon>Viridiplantae</taxon>
        <taxon>Chlorophyta</taxon>
        <taxon>core chlorophytes</taxon>
        <taxon>Chlorophyceae</taxon>
        <taxon>CS clade</taxon>
        <taxon>Chlamydomonadales</taxon>
        <taxon>Volvocaceae</taxon>
        <taxon>Volvox</taxon>
    </lineage>
</organism>
<dbReference type="AlphaFoldDB" id="D8UI28"/>
<evidence type="ECO:0000256" key="1">
    <source>
        <dbReference type="SAM" id="MobiDB-lite"/>
    </source>
</evidence>
<feature type="non-terminal residue" evidence="3">
    <location>
        <position position="417"/>
    </location>
</feature>
<dbReference type="RefSeq" id="XP_002958332.1">
    <property type="nucleotide sequence ID" value="XM_002958286.1"/>
</dbReference>
<protein>
    <recommendedName>
        <fullName evidence="2">MINDY4 N-terminal dimerisation domain-containing protein</fullName>
    </recommendedName>
</protein>
<feature type="compositionally biased region" description="Low complexity" evidence="1">
    <location>
        <begin position="119"/>
        <end position="151"/>
    </location>
</feature>
<gene>
    <name evidence="3" type="ORF">VOLCADRAFT_77892</name>
</gene>
<evidence type="ECO:0000313" key="3">
    <source>
        <dbReference type="EMBL" id="EFJ40625.1"/>
    </source>
</evidence>
<evidence type="ECO:0000259" key="2">
    <source>
        <dbReference type="Pfam" id="PF26038"/>
    </source>
</evidence>
<feature type="domain" description="MINDY4 N-terminal dimerisation" evidence="2">
    <location>
        <begin position="6"/>
        <end position="81"/>
    </location>
</feature>
<feature type="compositionally biased region" description="Low complexity" evidence="1">
    <location>
        <begin position="277"/>
        <end position="327"/>
    </location>
</feature>
<proteinExistence type="predicted"/>
<dbReference type="Proteomes" id="UP000001058">
    <property type="component" value="Unassembled WGS sequence"/>
</dbReference>
<dbReference type="InParanoid" id="D8UI28"/>
<dbReference type="GeneID" id="9620924"/>
<dbReference type="InterPro" id="IPR059022">
    <property type="entry name" value="MINDY4_N"/>
</dbReference>
<feature type="region of interest" description="Disordered" evidence="1">
    <location>
        <begin position="353"/>
        <end position="417"/>
    </location>
</feature>
<name>D8UI28_VOLCA</name>
<evidence type="ECO:0000313" key="4">
    <source>
        <dbReference type="Proteomes" id="UP000001058"/>
    </source>
</evidence>
<feature type="region of interest" description="Disordered" evidence="1">
    <location>
        <begin position="109"/>
        <end position="327"/>
    </location>
</feature>
<sequence length="417" mass="43586">MSYQSNDVVEALVREYLVRAGCTASLEAFNREKPKHANSITKREILRKSLGLEKATAYYKKQNPAADGLPSTLEVWVIHQMAKLSATPEAAGPIQLQAQRLAPAPARPIPRAVTEPEEVSVPVASSGPPRRPASGSGAIPSPAAVSTSASPQGAVPAWRRRGMVDVLRKSVSGKSRSRKSLALKVSAASPAQSLQGASGRPPETPTASRSRRSLARPPSIMPRLAPMPQTRAGPAAAPSQSPQSQGLTHLPPVRGATKHRPSSRMNVLPHLHRHQQQHMQAQQQMQAQPLHPHAHVMAAAAHVHAHAPEAASPRSSNPPSFSSSPSKACAAYTATSSVASPAASCSHSYSIPSMATPSTSTSTATTVTPTSSAATTTTAATEPDLRGPRWEATASSSHEGGAGRPAPVRQGFGFGET</sequence>
<feature type="compositionally biased region" description="Low complexity" evidence="1">
    <location>
        <begin position="234"/>
        <end position="245"/>
    </location>
</feature>
<dbReference type="EMBL" id="GL378411">
    <property type="protein sequence ID" value="EFJ40625.1"/>
    <property type="molecule type" value="Genomic_DNA"/>
</dbReference>
<accession>D8UI28</accession>
<feature type="compositionally biased region" description="Low complexity" evidence="1">
    <location>
        <begin position="353"/>
        <end position="381"/>
    </location>
</feature>
<dbReference type="Pfam" id="PF26038">
    <property type="entry name" value="Dimer_MINDY4_N"/>
    <property type="match status" value="1"/>
</dbReference>
<reference evidence="3 4" key="1">
    <citation type="journal article" date="2010" name="Science">
        <title>Genomic analysis of organismal complexity in the multicellular green alga Volvox carteri.</title>
        <authorList>
            <person name="Prochnik S.E."/>
            <person name="Umen J."/>
            <person name="Nedelcu A.M."/>
            <person name="Hallmann A."/>
            <person name="Miller S.M."/>
            <person name="Nishii I."/>
            <person name="Ferris P."/>
            <person name="Kuo A."/>
            <person name="Mitros T."/>
            <person name="Fritz-Laylin L.K."/>
            <person name="Hellsten U."/>
            <person name="Chapman J."/>
            <person name="Simakov O."/>
            <person name="Rensing S.A."/>
            <person name="Terry A."/>
            <person name="Pangilinan J."/>
            <person name="Kapitonov V."/>
            <person name="Jurka J."/>
            <person name="Salamov A."/>
            <person name="Shapiro H."/>
            <person name="Schmutz J."/>
            <person name="Grimwood J."/>
            <person name="Lindquist E."/>
            <person name="Lucas S."/>
            <person name="Grigoriev I.V."/>
            <person name="Schmitt R."/>
            <person name="Kirk D."/>
            <person name="Rokhsar D.S."/>
        </authorList>
    </citation>
    <scope>NUCLEOTIDE SEQUENCE [LARGE SCALE GENOMIC DNA]</scope>
    <source>
        <strain evidence="4">f. Nagariensis / Eve</strain>
    </source>
</reference>
<dbReference type="KEGG" id="vcn:VOLCADRAFT_77892"/>
<keyword evidence="4" id="KW-1185">Reference proteome</keyword>